<evidence type="ECO:0000256" key="4">
    <source>
        <dbReference type="ARBA" id="ARBA00023242"/>
    </source>
</evidence>
<dbReference type="Proteomes" id="UP000634136">
    <property type="component" value="Unassembled WGS sequence"/>
</dbReference>
<dbReference type="PANTHER" id="PTHR13935">
    <property type="entry name" value="ACHAETE-SCUTE TRANSCRIPTION FACTOR-RELATED"/>
    <property type="match status" value="1"/>
</dbReference>
<feature type="domain" description="BHLH" evidence="6">
    <location>
        <begin position="18"/>
        <end position="70"/>
    </location>
</feature>
<feature type="region of interest" description="Disordered" evidence="5">
    <location>
        <begin position="1"/>
        <end position="21"/>
    </location>
</feature>
<dbReference type="PROSITE" id="PS50888">
    <property type="entry name" value="BHLH"/>
    <property type="match status" value="1"/>
</dbReference>
<dbReference type="InterPro" id="IPR015660">
    <property type="entry name" value="MASH1/Ascl1a-like"/>
</dbReference>
<dbReference type="AlphaFoldDB" id="A0A834WJA4"/>
<reference evidence="7" key="1">
    <citation type="submission" date="2020-09" db="EMBL/GenBank/DDBJ databases">
        <title>Genome-Enabled Discovery of Anthraquinone Biosynthesis in Senna tora.</title>
        <authorList>
            <person name="Kang S.-H."/>
            <person name="Pandey R.P."/>
            <person name="Lee C.-M."/>
            <person name="Sim J.-S."/>
            <person name="Jeong J.-T."/>
            <person name="Choi B.-S."/>
            <person name="Jung M."/>
            <person name="Ginzburg D."/>
            <person name="Zhao K."/>
            <person name="Won S.Y."/>
            <person name="Oh T.-J."/>
            <person name="Yu Y."/>
            <person name="Kim N.-H."/>
            <person name="Lee O.R."/>
            <person name="Lee T.-H."/>
            <person name="Bashyal P."/>
            <person name="Kim T.-S."/>
            <person name="Lee W.-H."/>
            <person name="Kawkins C."/>
            <person name="Kim C.-K."/>
            <person name="Kim J.S."/>
            <person name="Ahn B.O."/>
            <person name="Rhee S.Y."/>
            <person name="Sohng J.K."/>
        </authorList>
    </citation>
    <scope>NUCLEOTIDE SEQUENCE</scope>
    <source>
        <tissue evidence="7">Leaf</tissue>
    </source>
</reference>
<dbReference type="FunFam" id="4.10.280.10:FF:000103">
    <property type="entry name" value="Transcription factor bHLH162"/>
    <property type="match status" value="1"/>
</dbReference>
<dbReference type="PANTHER" id="PTHR13935:SF63">
    <property type="entry name" value="BHLH DOMAIN-CONTAINING PROTEIN"/>
    <property type="match status" value="1"/>
</dbReference>
<evidence type="ECO:0000256" key="1">
    <source>
        <dbReference type="ARBA" id="ARBA00004123"/>
    </source>
</evidence>
<keyword evidence="3" id="KW-0804">Transcription</keyword>
<comment type="subcellular location">
    <subcellularLocation>
        <location evidence="1">Nucleus</location>
    </subcellularLocation>
</comment>
<gene>
    <name evidence="7" type="ORF">G2W53_021122</name>
</gene>
<evidence type="ECO:0000313" key="7">
    <source>
        <dbReference type="EMBL" id="KAF7822978.1"/>
    </source>
</evidence>
<evidence type="ECO:0000259" key="6">
    <source>
        <dbReference type="PROSITE" id="PS50888"/>
    </source>
</evidence>
<dbReference type="SUPFAM" id="SSF47459">
    <property type="entry name" value="HLH, helix-loop-helix DNA-binding domain"/>
    <property type="match status" value="1"/>
</dbReference>
<comment type="caution">
    <text evidence="7">The sequence shown here is derived from an EMBL/GenBank/DDBJ whole genome shotgun (WGS) entry which is preliminary data.</text>
</comment>
<evidence type="ECO:0000256" key="2">
    <source>
        <dbReference type="ARBA" id="ARBA00023015"/>
    </source>
</evidence>
<keyword evidence="4" id="KW-0539">Nucleus</keyword>
<evidence type="ECO:0000256" key="5">
    <source>
        <dbReference type="SAM" id="MobiDB-lite"/>
    </source>
</evidence>
<accession>A0A834WJA4</accession>
<dbReference type="Gene3D" id="4.10.280.10">
    <property type="entry name" value="Helix-loop-helix DNA-binding domain"/>
    <property type="match status" value="1"/>
</dbReference>
<dbReference type="GO" id="GO:0046983">
    <property type="term" value="F:protein dimerization activity"/>
    <property type="evidence" value="ECO:0007669"/>
    <property type="project" value="InterPro"/>
</dbReference>
<name>A0A834WJA4_9FABA</name>
<dbReference type="GO" id="GO:0000977">
    <property type="term" value="F:RNA polymerase II transcription regulatory region sequence-specific DNA binding"/>
    <property type="evidence" value="ECO:0007669"/>
    <property type="project" value="TreeGrafter"/>
</dbReference>
<dbReference type="EMBL" id="JAAIUW010000007">
    <property type="protein sequence ID" value="KAF7822978.1"/>
    <property type="molecule type" value="Genomic_DNA"/>
</dbReference>
<dbReference type="InterPro" id="IPR011598">
    <property type="entry name" value="bHLH_dom"/>
</dbReference>
<dbReference type="OrthoDB" id="752507at2759"/>
<organism evidence="7 8">
    <name type="scientific">Senna tora</name>
    <dbReference type="NCBI Taxonomy" id="362788"/>
    <lineage>
        <taxon>Eukaryota</taxon>
        <taxon>Viridiplantae</taxon>
        <taxon>Streptophyta</taxon>
        <taxon>Embryophyta</taxon>
        <taxon>Tracheophyta</taxon>
        <taxon>Spermatophyta</taxon>
        <taxon>Magnoliopsida</taxon>
        <taxon>eudicotyledons</taxon>
        <taxon>Gunneridae</taxon>
        <taxon>Pentapetalae</taxon>
        <taxon>rosids</taxon>
        <taxon>fabids</taxon>
        <taxon>Fabales</taxon>
        <taxon>Fabaceae</taxon>
        <taxon>Caesalpinioideae</taxon>
        <taxon>Cassia clade</taxon>
        <taxon>Senna</taxon>
    </lineage>
</organism>
<proteinExistence type="predicted"/>
<sequence length="349" mass="39134">MDPNPINPISHLASSSSSTKIERRIVEKNRRNQMKILYSKLTSLLPNFNSKEMMGLPDQIDEAIKYIKSLEAKVKMGEEKRDGLVGKKRSNNNYCGSSSSAGCNYFGSYGNETLKSPQIEIHEMGSSLQVVLISGLDNQFIFYEIIRILHEENVEIVSANSSLAADHSMHHIVHAKIEAGLFEFGATKVSERLKKFVVTMKLRLAYYDFSWRFTSIGDPCELAIMLAPRDNLKKHLSIAEYINFCSDSFARKPFWCEIASGPSEGVLNPPSPSFCVKFFVALCKSRYLNCISVWLTASDEPPNTFFLINLRRIPMAARRTSTATTTTTTTMKVALFSPLSLALDVVSRT</sequence>
<protein>
    <submittedName>
        <fullName evidence="7">Transcription factor bHLH162-like</fullName>
    </submittedName>
</protein>
<dbReference type="Pfam" id="PF00010">
    <property type="entry name" value="HLH"/>
    <property type="match status" value="1"/>
</dbReference>
<dbReference type="GO" id="GO:0000981">
    <property type="term" value="F:DNA-binding transcription factor activity, RNA polymerase II-specific"/>
    <property type="evidence" value="ECO:0007669"/>
    <property type="project" value="TreeGrafter"/>
</dbReference>
<evidence type="ECO:0000256" key="3">
    <source>
        <dbReference type="ARBA" id="ARBA00023163"/>
    </source>
</evidence>
<keyword evidence="2" id="KW-0805">Transcription regulation</keyword>
<dbReference type="GO" id="GO:0090575">
    <property type="term" value="C:RNA polymerase II transcription regulator complex"/>
    <property type="evidence" value="ECO:0007669"/>
    <property type="project" value="TreeGrafter"/>
</dbReference>
<keyword evidence="8" id="KW-1185">Reference proteome</keyword>
<evidence type="ECO:0000313" key="8">
    <source>
        <dbReference type="Proteomes" id="UP000634136"/>
    </source>
</evidence>
<dbReference type="InterPro" id="IPR036638">
    <property type="entry name" value="HLH_DNA-bd_sf"/>
</dbReference>